<organism evidence="1">
    <name type="scientific">Myoviridae sp. ctSGm32</name>
    <dbReference type="NCBI Taxonomy" id="2826653"/>
    <lineage>
        <taxon>Viruses</taxon>
        <taxon>Duplodnaviria</taxon>
        <taxon>Heunggongvirae</taxon>
        <taxon>Uroviricota</taxon>
        <taxon>Caudoviricetes</taxon>
    </lineage>
</organism>
<name>A0A8S5NP06_9CAUD</name>
<accession>A0A8S5NP06</accession>
<sequence length="150" mass="18142">MKKLSVENQIYLCKYWDVDKSLYTTIGLKEDEVKETLERLKGNGLYEQYRNLDEYEYEKIIKKEKKKNKYEKILDKYNFDKTKKAYNTFEEILSIADTFECAENLSLEKIFRKIADKEKIKTYIINNDSKRLLDVTYLDNKNIFEGKRIQ</sequence>
<evidence type="ECO:0000313" key="1">
    <source>
        <dbReference type="EMBL" id="DAD96002.1"/>
    </source>
</evidence>
<dbReference type="EMBL" id="BK015207">
    <property type="protein sequence ID" value="DAD96002.1"/>
    <property type="molecule type" value="Genomic_DNA"/>
</dbReference>
<reference evidence="1" key="1">
    <citation type="journal article" date="2021" name="Proc. Natl. Acad. Sci. U.S.A.">
        <title>A Catalog of Tens of Thousands of Viruses from Human Metagenomes Reveals Hidden Associations with Chronic Diseases.</title>
        <authorList>
            <person name="Tisza M.J."/>
            <person name="Buck C.B."/>
        </authorList>
    </citation>
    <scope>NUCLEOTIDE SEQUENCE</scope>
    <source>
        <strain evidence="1">CtSGm32</strain>
    </source>
</reference>
<protein>
    <submittedName>
        <fullName evidence="1">Uncharacterized protein</fullName>
    </submittedName>
</protein>
<proteinExistence type="predicted"/>